<feature type="domain" description="Heterokaryon incompatibility" evidence="1">
    <location>
        <begin position="259"/>
        <end position="410"/>
    </location>
</feature>
<dbReference type="AlphaFoldDB" id="A0A6A5USL8"/>
<gene>
    <name evidence="2" type="ORF">BU23DRAFT_603304</name>
</gene>
<evidence type="ECO:0000259" key="1">
    <source>
        <dbReference type="Pfam" id="PF06985"/>
    </source>
</evidence>
<evidence type="ECO:0000313" key="2">
    <source>
        <dbReference type="EMBL" id="KAF1966782.1"/>
    </source>
</evidence>
<dbReference type="PANTHER" id="PTHR33112:SF16">
    <property type="entry name" value="HETEROKARYON INCOMPATIBILITY DOMAIN-CONTAINING PROTEIN"/>
    <property type="match status" value="1"/>
</dbReference>
<dbReference type="Proteomes" id="UP000800036">
    <property type="component" value="Unassembled WGS sequence"/>
</dbReference>
<dbReference type="InterPro" id="IPR010730">
    <property type="entry name" value="HET"/>
</dbReference>
<sequence length="843" mass="95612">MQLSYCKRCQQFQDDIGALIHQPLTANRQDCAAAGTSVNNDGDRFGDGAETEDVDVEAESILPAHDTPLINWPSYETILFDSLEELRGAYNSPCPLCRRVFSRIDKHDWPKLNAFNMVNTVLVFSSKKGKPTLSARLDTNPTSKTLKYADIEPVRSARKLKYLGDHLAGLEEDDPLLETLNACAALENGSTGSKGSLEMAKFWLTECIYGHPNCERDFSGWLPTRLIDVGDADAELMPRLVETSTLSSPSSEGWDVITFVALSHCWGAKQIITTTMATFDDRKRGIEWKELSRTFQDAIVTTRGMGQRYIWIDSLCIIQDSVEDWMAESVQMCTVYERALFTVMAAHASGGADGCFVKRDGFAQLPLTLRFDSPDKMHSQVACFQLPDHGQGLWPRFSPVLFTRAWVLQEQFNSRARLIFFGDQVHWECRTMCGSEQRPLDGKKIWDLVSGPGSLAVQEEDDPADWSTGMHKKWYELVRNYSRRGITKSSDRLIAIDGIAQSLQKRASDRYIAGLWSDGLPAGLMWYIPWRLTKSGSWHALEKETKTFLCSRHELELAPSWSWASVTPPIDWFPLYSKPINACDVLQADAQGSPFHSHGTLILRGMTRRLFVAPYYQSLHFTGTRTQNPKIKEYDVHNMTDDGKRASHICYASTRAPSWRHRLSPYPIEFFPDEILDPTQPVTFIALGYTPAAEMHKKRLMPHFHSLALAASQRSIYTLALQTVPSSPDTYRRVGFATWNNCSWFGYFCVHPSYSLEFFLRLRNIQEVHGLIAMLLEIPSLLLACILGSLFGQAIVQFHVQGPVWYRELVRGNGGRHEHDGEIRDKETYREGWEAEERTIRIV</sequence>
<name>A0A6A5USL8_9PLEO</name>
<dbReference type="PANTHER" id="PTHR33112">
    <property type="entry name" value="DOMAIN PROTEIN, PUTATIVE-RELATED"/>
    <property type="match status" value="1"/>
</dbReference>
<protein>
    <submittedName>
        <fullName evidence="2">HET-domain-containing protein</fullName>
    </submittedName>
</protein>
<reference evidence="2" key="1">
    <citation type="journal article" date="2020" name="Stud. Mycol.">
        <title>101 Dothideomycetes genomes: a test case for predicting lifestyles and emergence of pathogens.</title>
        <authorList>
            <person name="Haridas S."/>
            <person name="Albert R."/>
            <person name="Binder M."/>
            <person name="Bloem J."/>
            <person name="Labutti K."/>
            <person name="Salamov A."/>
            <person name="Andreopoulos B."/>
            <person name="Baker S."/>
            <person name="Barry K."/>
            <person name="Bills G."/>
            <person name="Bluhm B."/>
            <person name="Cannon C."/>
            <person name="Castanera R."/>
            <person name="Culley D."/>
            <person name="Daum C."/>
            <person name="Ezra D."/>
            <person name="Gonzalez J."/>
            <person name="Henrissat B."/>
            <person name="Kuo A."/>
            <person name="Liang C."/>
            <person name="Lipzen A."/>
            <person name="Lutzoni F."/>
            <person name="Magnuson J."/>
            <person name="Mondo S."/>
            <person name="Nolan M."/>
            <person name="Ohm R."/>
            <person name="Pangilinan J."/>
            <person name="Park H.-J."/>
            <person name="Ramirez L."/>
            <person name="Alfaro M."/>
            <person name="Sun H."/>
            <person name="Tritt A."/>
            <person name="Yoshinaga Y."/>
            <person name="Zwiers L.-H."/>
            <person name="Turgeon B."/>
            <person name="Goodwin S."/>
            <person name="Spatafora J."/>
            <person name="Crous P."/>
            <person name="Grigoriev I."/>
        </authorList>
    </citation>
    <scope>NUCLEOTIDE SEQUENCE</scope>
    <source>
        <strain evidence="2">CBS 107.79</strain>
    </source>
</reference>
<dbReference type="Pfam" id="PF06985">
    <property type="entry name" value="HET"/>
    <property type="match status" value="1"/>
</dbReference>
<organism evidence="2 3">
    <name type="scientific">Bimuria novae-zelandiae CBS 107.79</name>
    <dbReference type="NCBI Taxonomy" id="1447943"/>
    <lineage>
        <taxon>Eukaryota</taxon>
        <taxon>Fungi</taxon>
        <taxon>Dikarya</taxon>
        <taxon>Ascomycota</taxon>
        <taxon>Pezizomycotina</taxon>
        <taxon>Dothideomycetes</taxon>
        <taxon>Pleosporomycetidae</taxon>
        <taxon>Pleosporales</taxon>
        <taxon>Massarineae</taxon>
        <taxon>Didymosphaeriaceae</taxon>
        <taxon>Bimuria</taxon>
    </lineage>
</organism>
<proteinExistence type="predicted"/>
<dbReference type="EMBL" id="ML976741">
    <property type="protein sequence ID" value="KAF1966782.1"/>
    <property type="molecule type" value="Genomic_DNA"/>
</dbReference>
<keyword evidence="3" id="KW-1185">Reference proteome</keyword>
<evidence type="ECO:0000313" key="3">
    <source>
        <dbReference type="Proteomes" id="UP000800036"/>
    </source>
</evidence>
<accession>A0A6A5USL8</accession>
<dbReference type="OrthoDB" id="5125733at2759"/>